<keyword evidence="4" id="KW-1185">Reference proteome</keyword>
<name>A0A835P056_9PASS</name>
<feature type="compositionally biased region" description="Basic and acidic residues" evidence="1">
    <location>
        <begin position="81"/>
        <end position="90"/>
    </location>
</feature>
<protein>
    <submittedName>
        <fullName evidence="2">Uncharacterized protein</fullName>
    </submittedName>
</protein>
<feature type="region of interest" description="Disordered" evidence="1">
    <location>
        <begin position="865"/>
        <end position="921"/>
    </location>
</feature>
<feature type="region of interest" description="Disordered" evidence="1">
    <location>
        <begin position="69"/>
        <end position="90"/>
    </location>
</feature>
<dbReference type="EMBL" id="JADDUC010000018">
    <property type="protein sequence ID" value="KAG0126416.1"/>
    <property type="molecule type" value="Genomic_DNA"/>
</dbReference>
<evidence type="ECO:0000313" key="4">
    <source>
        <dbReference type="Proteomes" id="UP000618051"/>
    </source>
</evidence>
<comment type="caution">
    <text evidence="2">The sequence shown here is derived from an EMBL/GenBank/DDBJ whole genome shotgun (WGS) entry which is preliminary data.</text>
</comment>
<proteinExistence type="predicted"/>
<dbReference type="Proteomes" id="UP000618051">
    <property type="component" value="Unassembled WGS sequence"/>
</dbReference>
<gene>
    <name evidence="3" type="ORF">IHE44_0000766</name>
    <name evidence="2" type="ORF">IHE44_003977</name>
</gene>
<evidence type="ECO:0000313" key="2">
    <source>
        <dbReference type="EMBL" id="KAG0126416.1"/>
    </source>
</evidence>
<sequence length="1669" mass="193798">MSSDFKGDGKEILLVLRATEERSFKLQSKLKYAILCIISTIVCKLQVLKAYNPATLKGHENYLIKARRDEKEMETAGPEQSTHRENTLERTTKSLLRRKLSVRKKADDHRYFLSVDKKNICSAGNLEDRETCEILSFVFEIKRTQEEETIVCLCLPCSNFYTDQEFNVYPLKLDLQSITLEDSIALTVHCFILVPSHPEPSRMELQFPCYTLFHVWKGAISGTQENLEVRNTDVFSEKSMQGGKKRGILARDSNRQTPDFFLGYFTDMSNISSIVYSKSCLLIFALEKEAEIKKMKVHNKNIGTYANTSSEGMGMKPLQIAQAMMQPIMFIFNAYDIIIAFMIMKHIVTRTDEGREDMLINLYSNFFHTGNFRIAVQHSRYQRKTNKQTNKQTRKEIVNIRIKEGKSTGSKYTAYPPPCQRSVTFLEAWFKDVHCFHIKAEGIGSQRTLQTVKEELRISLSIKAWTDSLAPEEEEFGSTIHTNCLFHESLAARYDNLNNYTYLFLRNYEKVYDRFIQPQYQLRTQQLYLYPESSLSSADDTGKIVETRNKKTESIHKKIYIFPMTFNLNILKIPMRTGEFFLELQMDFNGDIYLDKCQSRFKTSLYNHEVHKVKIYIIRKYIQRTFPNLNDTLISMMLVPTKCPVFQEKDHPVHAEQLNSRPVTHVILQQSDQARNGGWDKKESLKASYVSKKEHFHDTPQRVAKDDIRSQSVRTKIRADKRALGKQKRDILLFTILIGYCKRNIIQNEMRSYLILGIVMTYNNEYDGAVISIMLVPKSQFKQDYNLDRLRLMVPASLFVRQQWNPLACELIDQGYMAVQKIQWNLITLDLANLYSIEAGMGFKLLKYQAHSPLISHSAALAYLGGKKKKRKEKKRKEKKRKEKKRKEKKRKEKKRKEKKRKEKKRKEKKRKEKKRRKTYPHFIHSNVIMAPILHQQHKKRSREIFDNGAKDKTSTETSGQLSTFKNTLDHSLTLKAFSNLEDEVCSAIQNSYEPMTCITQCHIYITDYTDNFDHDEALKYLSSMRTLGLPKEVSAPFIQSIQAEDFEWEESSQQYCTWDRAKISYPRSQKRDILCLVMQKQKIQGEIFKQYVGVKRTESGSFEYEQGNDYENSNKVTLLAASPLPSPLENYNTATFLPAFLSIQVAFQGHTLWLLNIAHIIKINFEYFASLEIATWDDKPSWQRYDSCEIIVFEWALWKNTKGKKAFVKAQSRKPLVSSVPPVKTEIYASFSDILNRNNRKFKISEVLRVPFSSHFVTTQERCQFECKTVRKMSLSSRAQSFWETVPTSLIDWDNPACPPPRVMLGAQERFSSPTPFAPNIGNLLRFGGAARSLCYKPSWCLASDERDTTVVVDGKTEKERRDLQLSMCHSKQRNNQAFKAENGSSSNHSQVFTATFIIGLVHHLGASSIFTIFSKDEEKTEVLIYSKLPTTYNNNASTKAVNIKTRSDDMECWRKGRNKMFLMAKSQLATLLYLTKQYKERTTSETLYEIVRQSSLYFLRDLTELYITCFPVLLSSSHSLILQANHRLPVQFVIYQHYYSNDEISELGLKTEKENPIALKVFNYQQKYRRPGMAQEHKGANIFMENPSESLARLLLQKVEADVFTPWLIPSGFGETKMKEYGRQKYCTNNSDFLSIANSLSVDKALIWLCIFNKDFQPKSQTFIPIP</sequence>
<evidence type="ECO:0000256" key="1">
    <source>
        <dbReference type="SAM" id="MobiDB-lite"/>
    </source>
</evidence>
<organism evidence="2">
    <name type="scientific">Lamprotornis superbus</name>
    <dbReference type="NCBI Taxonomy" id="245042"/>
    <lineage>
        <taxon>Eukaryota</taxon>
        <taxon>Metazoa</taxon>
        <taxon>Chordata</taxon>
        <taxon>Craniata</taxon>
        <taxon>Vertebrata</taxon>
        <taxon>Euteleostomi</taxon>
        <taxon>Archelosauria</taxon>
        <taxon>Archosauria</taxon>
        <taxon>Dinosauria</taxon>
        <taxon>Saurischia</taxon>
        <taxon>Theropoda</taxon>
        <taxon>Coelurosauria</taxon>
        <taxon>Aves</taxon>
        <taxon>Neognathae</taxon>
        <taxon>Neoaves</taxon>
        <taxon>Telluraves</taxon>
        <taxon>Australaves</taxon>
        <taxon>Passeriformes</taxon>
        <taxon>Sturnidae</taxon>
        <taxon>Lamprotornis</taxon>
    </lineage>
</organism>
<dbReference type="EMBL" id="JADDUC020000001">
    <property type="protein sequence ID" value="KAI1243180.1"/>
    <property type="molecule type" value="Genomic_DNA"/>
</dbReference>
<reference evidence="3" key="3">
    <citation type="submission" date="2022-01" db="EMBL/GenBank/DDBJ databases">
        <authorList>
            <person name="Rubenstein D.R."/>
        </authorList>
    </citation>
    <scope>NUCLEOTIDE SEQUENCE</scope>
    <source>
        <strain evidence="3">SS15</strain>
        <tissue evidence="3">Liver</tissue>
    </source>
</reference>
<reference evidence="3 4" key="2">
    <citation type="journal article" date="2021" name="J. Hered.">
        <title>Feather Gene Expression Elucidates the Developmental Basis of Plumage Iridescence in African Starlings.</title>
        <authorList>
            <person name="Rubenstein D.R."/>
            <person name="Corvelo A."/>
            <person name="MacManes M.D."/>
            <person name="Maia R."/>
            <person name="Narzisi G."/>
            <person name="Rousaki A."/>
            <person name="Vandenabeele P."/>
            <person name="Shawkey M.D."/>
            <person name="Solomon J."/>
        </authorList>
    </citation>
    <scope>NUCLEOTIDE SEQUENCE [LARGE SCALE GENOMIC DNA]</scope>
    <source>
        <strain evidence="3">SS15</strain>
    </source>
</reference>
<feature type="compositionally biased region" description="Basic residues" evidence="1">
    <location>
        <begin position="866"/>
        <end position="920"/>
    </location>
</feature>
<evidence type="ECO:0000313" key="3">
    <source>
        <dbReference type="EMBL" id="KAI1243180.1"/>
    </source>
</evidence>
<accession>A0A835P056</accession>
<reference evidence="2" key="1">
    <citation type="submission" date="2020-10" db="EMBL/GenBank/DDBJ databases">
        <title>Feather gene expression reveals the developmental basis of iridescence in African starlings.</title>
        <authorList>
            <person name="Rubenstein D.R."/>
        </authorList>
    </citation>
    <scope>NUCLEOTIDE SEQUENCE</scope>
    <source>
        <strain evidence="2">SS15</strain>
        <tissue evidence="2">Liver</tissue>
    </source>
</reference>